<dbReference type="PROSITE" id="PS50042">
    <property type="entry name" value="CNMP_BINDING_3"/>
    <property type="match status" value="1"/>
</dbReference>
<dbReference type="InterPro" id="IPR018490">
    <property type="entry name" value="cNMP-bd_dom_sf"/>
</dbReference>
<dbReference type="AlphaFoldDB" id="A0A939GE77"/>
<gene>
    <name evidence="2" type="ORF">J2I47_12350</name>
</gene>
<dbReference type="Proteomes" id="UP000664034">
    <property type="component" value="Unassembled WGS sequence"/>
</dbReference>
<feature type="domain" description="Cyclic nucleotide-binding" evidence="1">
    <location>
        <begin position="18"/>
        <end position="139"/>
    </location>
</feature>
<name>A0A939GE77_9BACT</name>
<protein>
    <submittedName>
        <fullName evidence="2">Crp/Fnr family transcriptional regulator</fullName>
    </submittedName>
</protein>
<dbReference type="InterPro" id="IPR014710">
    <property type="entry name" value="RmlC-like_jellyroll"/>
</dbReference>
<dbReference type="PROSITE" id="PS00888">
    <property type="entry name" value="CNMP_BINDING_1"/>
    <property type="match status" value="1"/>
</dbReference>
<sequence length="200" mass="22588">MKVVPEAYSNQFRRTIDSYSVVTDASFAKLLALLRCQSVPRGNFLVQTGQTARNFYFVCEGILASLLINQQGAAHIKNFFIAGNFAGSTVSLLQASPSAFGLQAIVESIILVVDYRQYKQLICENSDLTNFYIAYLERNWVINNEKRQLAFATQTATERYLTFLDDYPDLEKQVLQLHIASYLGITPTQLSRIRKGLNLI</sequence>
<dbReference type="InterPro" id="IPR000595">
    <property type="entry name" value="cNMP-bd_dom"/>
</dbReference>
<dbReference type="Pfam" id="PF00027">
    <property type="entry name" value="cNMP_binding"/>
    <property type="match status" value="1"/>
</dbReference>
<dbReference type="RefSeq" id="WP_207364881.1">
    <property type="nucleotide sequence ID" value="NZ_JAFMYV010000005.1"/>
</dbReference>
<dbReference type="Gene3D" id="2.60.120.10">
    <property type="entry name" value="Jelly Rolls"/>
    <property type="match status" value="1"/>
</dbReference>
<accession>A0A939GE77</accession>
<dbReference type="InterPro" id="IPR018488">
    <property type="entry name" value="cNMP-bd_CS"/>
</dbReference>
<evidence type="ECO:0000313" key="3">
    <source>
        <dbReference type="Proteomes" id="UP000664034"/>
    </source>
</evidence>
<dbReference type="SUPFAM" id="SSF51206">
    <property type="entry name" value="cAMP-binding domain-like"/>
    <property type="match status" value="1"/>
</dbReference>
<keyword evidence="3" id="KW-1185">Reference proteome</keyword>
<evidence type="ECO:0000259" key="1">
    <source>
        <dbReference type="PROSITE" id="PS50042"/>
    </source>
</evidence>
<evidence type="ECO:0000313" key="2">
    <source>
        <dbReference type="EMBL" id="MBO0937339.1"/>
    </source>
</evidence>
<dbReference type="EMBL" id="JAFMYV010000005">
    <property type="protein sequence ID" value="MBO0937339.1"/>
    <property type="molecule type" value="Genomic_DNA"/>
</dbReference>
<comment type="caution">
    <text evidence="2">The sequence shown here is derived from an EMBL/GenBank/DDBJ whole genome shotgun (WGS) entry which is preliminary data.</text>
</comment>
<proteinExistence type="predicted"/>
<reference evidence="2" key="1">
    <citation type="submission" date="2021-03" db="EMBL/GenBank/DDBJ databases">
        <title>Fibrella sp. HMF5335 genome sequencing and assembly.</title>
        <authorList>
            <person name="Kang H."/>
            <person name="Kim H."/>
            <person name="Bae S."/>
            <person name="Joh K."/>
        </authorList>
    </citation>
    <scope>NUCLEOTIDE SEQUENCE</scope>
    <source>
        <strain evidence="2">HMF5335</strain>
    </source>
</reference>
<organism evidence="2 3">
    <name type="scientific">Fibrella rubiginis</name>
    <dbReference type="NCBI Taxonomy" id="2817060"/>
    <lineage>
        <taxon>Bacteria</taxon>
        <taxon>Pseudomonadati</taxon>
        <taxon>Bacteroidota</taxon>
        <taxon>Cytophagia</taxon>
        <taxon>Cytophagales</taxon>
        <taxon>Spirosomataceae</taxon>
        <taxon>Fibrella</taxon>
    </lineage>
</organism>